<name>A0A9X4KUJ8_9BACL</name>
<dbReference type="Proteomes" id="UP001153404">
    <property type="component" value="Unassembled WGS sequence"/>
</dbReference>
<gene>
    <name evidence="1" type="ORF">OMP40_19685</name>
</gene>
<accession>A0A9X4KUJ8</accession>
<dbReference type="EMBL" id="JAPDIA010000007">
    <property type="protein sequence ID" value="MDG0811339.1"/>
    <property type="molecule type" value="Genomic_DNA"/>
</dbReference>
<dbReference type="RefSeq" id="WP_277533891.1">
    <property type="nucleotide sequence ID" value="NZ_JAPDIA010000007.1"/>
</dbReference>
<keyword evidence="2" id="KW-1185">Reference proteome</keyword>
<comment type="caution">
    <text evidence="1">The sequence shown here is derived from an EMBL/GenBank/DDBJ whole genome shotgun (WGS) entry which is preliminary data.</text>
</comment>
<proteinExistence type="predicted"/>
<reference evidence="1" key="1">
    <citation type="submission" date="2022-10" db="EMBL/GenBank/DDBJ databases">
        <title>Comparative genomic analysis of Cohnella hashimotonis sp. nov., isolated from the International Space Station.</title>
        <authorList>
            <person name="Simpson A."/>
            <person name="Venkateswaran K."/>
        </authorList>
    </citation>
    <scope>NUCLEOTIDE SEQUENCE</scope>
    <source>
        <strain evidence="1">DSM 28161</strain>
    </source>
</reference>
<dbReference type="AlphaFoldDB" id="A0A9X4KUJ8"/>
<evidence type="ECO:0000313" key="1">
    <source>
        <dbReference type="EMBL" id="MDG0811339.1"/>
    </source>
</evidence>
<organism evidence="1 2">
    <name type="scientific">Cohnella rhizosphaerae</name>
    <dbReference type="NCBI Taxonomy" id="1457232"/>
    <lineage>
        <taxon>Bacteria</taxon>
        <taxon>Bacillati</taxon>
        <taxon>Bacillota</taxon>
        <taxon>Bacilli</taxon>
        <taxon>Bacillales</taxon>
        <taxon>Paenibacillaceae</taxon>
        <taxon>Cohnella</taxon>
    </lineage>
</organism>
<protein>
    <submittedName>
        <fullName evidence="1">Uncharacterized protein</fullName>
    </submittedName>
</protein>
<sequence length="100" mass="10596">MSWHFGGACEAPVVSAAAGYRSDSYGTKYEVPALRAEAACGGTAGIVTVIAPHGTSDPGWRCIACRIDEETLAVRIELENASGGRHRLDVSPESYERSLI</sequence>
<evidence type="ECO:0000313" key="2">
    <source>
        <dbReference type="Proteomes" id="UP001153404"/>
    </source>
</evidence>